<reference evidence="2" key="1">
    <citation type="submission" date="2019-07" db="EMBL/GenBank/DDBJ databases">
        <authorList>
            <person name="Dittberner H."/>
        </authorList>
    </citation>
    <scope>NUCLEOTIDE SEQUENCE [LARGE SCALE GENOMIC DNA]</scope>
</reference>
<evidence type="ECO:0000313" key="3">
    <source>
        <dbReference type="Proteomes" id="UP000489600"/>
    </source>
</evidence>
<evidence type="ECO:0000256" key="1">
    <source>
        <dbReference type="SAM" id="MobiDB-lite"/>
    </source>
</evidence>
<evidence type="ECO:0000313" key="2">
    <source>
        <dbReference type="EMBL" id="VVB07677.1"/>
    </source>
</evidence>
<feature type="region of interest" description="Disordered" evidence="1">
    <location>
        <begin position="33"/>
        <end position="66"/>
    </location>
</feature>
<dbReference type="AlphaFoldDB" id="A0A565C277"/>
<comment type="caution">
    <text evidence="2">The sequence shown here is derived from an EMBL/GenBank/DDBJ whole genome shotgun (WGS) entry which is preliminary data.</text>
</comment>
<organism evidence="2 3">
    <name type="scientific">Arabis nemorensis</name>
    <dbReference type="NCBI Taxonomy" id="586526"/>
    <lineage>
        <taxon>Eukaryota</taxon>
        <taxon>Viridiplantae</taxon>
        <taxon>Streptophyta</taxon>
        <taxon>Embryophyta</taxon>
        <taxon>Tracheophyta</taxon>
        <taxon>Spermatophyta</taxon>
        <taxon>Magnoliopsida</taxon>
        <taxon>eudicotyledons</taxon>
        <taxon>Gunneridae</taxon>
        <taxon>Pentapetalae</taxon>
        <taxon>rosids</taxon>
        <taxon>malvids</taxon>
        <taxon>Brassicales</taxon>
        <taxon>Brassicaceae</taxon>
        <taxon>Arabideae</taxon>
        <taxon>Arabis</taxon>
    </lineage>
</organism>
<sequence length="150" mass="17155">MPLAKSPRVNTDLGRGLRAVGMATSAKRRYISDMEHASKFSPRTTKRKQSWRHNLSNSKSQYPKNLHLNSRLHQSFSTRSGVEEQNSLHEKFDTCCQEGNLKHALETLKMMENIEIAKIEDYREIVEMHGLAGNLEEAVKLVDGIPKKHK</sequence>
<feature type="compositionally biased region" description="Polar residues" evidence="1">
    <location>
        <begin position="52"/>
        <end position="66"/>
    </location>
</feature>
<gene>
    <name evidence="2" type="ORF">ANE_LOCUS18121</name>
</gene>
<name>A0A565C277_9BRAS</name>
<dbReference type="EMBL" id="CABITT030000006">
    <property type="protein sequence ID" value="VVB07677.1"/>
    <property type="molecule type" value="Genomic_DNA"/>
</dbReference>
<proteinExistence type="predicted"/>
<accession>A0A565C277</accession>
<protein>
    <recommendedName>
        <fullName evidence="4">Pentacotripeptide-repeat region of PRORP domain-containing protein</fullName>
    </recommendedName>
</protein>
<keyword evidence="3" id="KW-1185">Reference proteome</keyword>
<evidence type="ECO:0008006" key="4">
    <source>
        <dbReference type="Google" id="ProtNLM"/>
    </source>
</evidence>
<dbReference type="Proteomes" id="UP000489600">
    <property type="component" value="Unassembled WGS sequence"/>
</dbReference>